<evidence type="ECO:0000256" key="1">
    <source>
        <dbReference type="ARBA" id="ARBA00001964"/>
    </source>
</evidence>
<dbReference type="InterPro" id="IPR031717">
    <property type="entry name" value="ODO-1/KGD_C"/>
</dbReference>
<evidence type="ECO:0000313" key="7">
    <source>
        <dbReference type="EMBL" id="KAL1500758.1"/>
    </source>
</evidence>
<keyword evidence="5" id="KW-0786">Thiamine pyrophosphate</keyword>
<dbReference type="Gene3D" id="3.40.50.12470">
    <property type="match status" value="1"/>
</dbReference>
<dbReference type="InterPro" id="IPR042179">
    <property type="entry name" value="KGD_C_sf"/>
</dbReference>
<dbReference type="Pfam" id="PF16870">
    <property type="entry name" value="OxoGdeHyase_C"/>
    <property type="match status" value="1"/>
</dbReference>
<organism evidence="7 8">
    <name type="scientific">Hypothenemus hampei</name>
    <name type="common">Coffee berry borer</name>
    <dbReference type="NCBI Taxonomy" id="57062"/>
    <lineage>
        <taxon>Eukaryota</taxon>
        <taxon>Metazoa</taxon>
        <taxon>Ecdysozoa</taxon>
        <taxon>Arthropoda</taxon>
        <taxon>Hexapoda</taxon>
        <taxon>Insecta</taxon>
        <taxon>Pterygota</taxon>
        <taxon>Neoptera</taxon>
        <taxon>Endopterygota</taxon>
        <taxon>Coleoptera</taxon>
        <taxon>Polyphaga</taxon>
        <taxon>Cucujiformia</taxon>
        <taxon>Curculionidae</taxon>
        <taxon>Scolytinae</taxon>
        <taxon>Hypothenemus</taxon>
    </lineage>
</organism>
<dbReference type="GO" id="GO:0016491">
    <property type="term" value="F:oxidoreductase activity"/>
    <property type="evidence" value="ECO:0007669"/>
    <property type="project" value="UniProtKB-KW"/>
</dbReference>
<dbReference type="EMBL" id="JBDJPC010000005">
    <property type="protein sequence ID" value="KAL1500758.1"/>
    <property type="molecule type" value="Genomic_DNA"/>
</dbReference>
<dbReference type="NCBIfam" id="NF006914">
    <property type="entry name" value="PRK09404.1"/>
    <property type="match status" value="1"/>
</dbReference>
<dbReference type="Gene3D" id="3.40.50.11610">
    <property type="entry name" value="Multifunctional 2-oxoglutarate metabolism enzyme, C-terminal domain"/>
    <property type="match status" value="1"/>
</dbReference>
<evidence type="ECO:0000256" key="4">
    <source>
        <dbReference type="ARBA" id="ARBA00023002"/>
    </source>
</evidence>
<comment type="caution">
    <text evidence="7">The sequence shown here is derived from an EMBL/GenBank/DDBJ whole genome shotgun (WGS) entry which is preliminary data.</text>
</comment>
<dbReference type="CDD" id="cd02016">
    <property type="entry name" value="TPP_E1_OGDC_like"/>
    <property type="match status" value="1"/>
</dbReference>
<protein>
    <recommendedName>
        <fullName evidence="6">Transketolase-like pyrimidine-binding domain-containing protein</fullName>
    </recommendedName>
</protein>
<dbReference type="Gene3D" id="3.40.50.970">
    <property type="match status" value="1"/>
</dbReference>
<dbReference type="Pfam" id="PF02779">
    <property type="entry name" value="Transket_pyr"/>
    <property type="match status" value="1"/>
</dbReference>
<dbReference type="AlphaFoldDB" id="A0ABD1EPQ7"/>
<gene>
    <name evidence="7" type="ORF">ABEB36_006204</name>
</gene>
<proteinExistence type="inferred from homology"/>
<comment type="cofactor">
    <cofactor evidence="1">
        <name>thiamine diphosphate</name>
        <dbReference type="ChEBI" id="CHEBI:58937"/>
    </cofactor>
</comment>
<evidence type="ECO:0000313" key="8">
    <source>
        <dbReference type="Proteomes" id="UP001566132"/>
    </source>
</evidence>
<accession>A0ABD1EPQ7</accession>
<evidence type="ECO:0000259" key="6">
    <source>
        <dbReference type="SMART" id="SM00861"/>
    </source>
</evidence>
<keyword evidence="4" id="KW-0560">Oxidoreductase</keyword>
<reference evidence="7 8" key="1">
    <citation type="submission" date="2024-05" db="EMBL/GenBank/DDBJ databases">
        <title>Genetic variation in Jamaican populations of the coffee berry borer (Hypothenemus hampei).</title>
        <authorList>
            <person name="Errbii M."/>
            <person name="Myrie A."/>
        </authorList>
    </citation>
    <scope>NUCLEOTIDE SEQUENCE [LARGE SCALE GENOMIC DNA]</scope>
    <source>
        <strain evidence="7">JA-Hopewell-2020-01-JO</strain>
        <tissue evidence="7">Whole body</tissue>
    </source>
</reference>
<dbReference type="SUPFAM" id="SSF52518">
    <property type="entry name" value="Thiamin diphosphate-binding fold (THDP-binding)"/>
    <property type="match status" value="2"/>
</dbReference>
<dbReference type="Proteomes" id="UP001566132">
    <property type="component" value="Unassembled WGS sequence"/>
</dbReference>
<dbReference type="InterPro" id="IPR005475">
    <property type="entry name" value="Transketolase-like_Pyr-bd"/>
</dbReference>
<dbReference type="NCBIfam" id="TIGR00239">
    <property type="entry name" value="2oxo_dh_E1"/>
    <property type="match status" value="1"/>
</dbReference>
<dbReference type="InterPro" id="IPR001017">
    <property type="entry name" value="DH_E1"/>
</dbReference>
<dbReference type="InterPro" id="IPR011603">
    <property type="entry name" value="2oxoglutarate_DH_E1"/>
</dbReference>
<comment type="similarity">
    <text evidence="2">Belongs to the alpha-ketoglutarate dehydrogenase family.</text>
</comment>
<dbReference type="SMART" id="SM00861">
    <property type="entry name" value="Transket_pyr"/>
    <property type="match status" value="1"/>
</dbReference>
<dbReference type="PANTHER" id="PTHR23152">
    <property type="entry name" value="2-OXOGLUTARATE DEHYDROGENASE"/>
    <property type="match status" value="1"/>
</dbReference>
<sequence length="921" mass="105333">MHFHGLLKNRLFLWGKNKDFIRFYWSDNVFGYKKYPNIKFKLPDKSVQNQQENSNLYRLVSAYRKYGHQYSYINPVRTNQTNFSIEDADELNIHRYGFDNLEQPIEINEGIINQLKGHVILRDLIEFLNNVYCTYLSAEFDYLESEEERVWFAEQLETDLPILNLSSKLAIVRELIKSQVFDQFLAKRFSSVKRYGAEGAESMSVFFNELFHQAAGSNIRDLVLALPHRGRLNLLVGLLNYPAAQLFSRLNGNPDFPEKYQCSGDVLSHIISSTDLYYDGKSTLHVTTLRNPSHLEAVNPVSMGKSRAKHLFNHEAGYGDGARWGERILNVQVHGDAAFTGQGVNQECFEFSGIPHFEIGGTIHLIVNNQLGFTTPGKLGRSSRYCSDLAKIIAAPVVHVNGDHPEKVVRAAQIALNYQRKFRKDVVVDLNCFRRWGHNEMDDPTFTNPNIYVLIKARRSVPDRYASQLIEEGVLSENEILEIQNEYFTWLNEELEASKIWIPKDVYFKGPWSGFGPAPAAITTWDTGIDVDLMTFVGEKSVKYPDNFNVHSTILRGHVKNRLAKVSEGLNIDWSTAEALAIGSLLFQGHNVRISGQDVGRGTFSQRHAMFVDQGDGHVFVPLNHLHEHQRGFLELANSILSEEAVLAFEYGMSIESPNDLFIWEAQFGDFFNGAQIVFDTFISSGEAKWIYQSGLTVLLPHGYDGAGPEHSSCRIERFLQLTDSNEDKVDGDNVNMQICQPSTPAQYFHLLRRQVLRDYRKPLIVVTPKTLLRDSECISHFSDMTKGNYFKPVLGDYSIMEPTRVKRVLITSGKHYYSLKKQLTERQDEVAIIRIECFCPFPTYELLQEITQYKNAQNFVWCQEEPQNMGAWTFIKRRFENLIGKKINYCGRQCQAAPAVGVSALHKQQELELLNKPFSI</sequence>
<dbReference type="NCBIfam" id="NF008907">
    <property type="entry name" value="PRK12270.1"/>
    <property type="match status" value="1"/>
</dbReference>
<evidence type="ECO:0000256" key="5">
    <source>
        <dbReference type="ARBA" id="ARBA00023052"/>
    </source>
</evidence>
<evidence type="ECO:0000256" key="3">
    <source>
        <dbReference type="ARBA" id="ARBA00022946"/>
    </source>
</evidence>
<dbReference type="PIRSF" id="PIRSF000157">
    <property type="entry name" value="Oxoglu_dh_E1"/>
    <property type="match status" value="1"/>
</dbReference>
<feature type="domain" description="Transketolase-like pyrimidine-binding" evidence="6">
    <location>
        <begin position="572"/>
        <end position="775"/>
    </location>
</feature>
<dbReference type="InterPro" id="IPR029061">
    <property type="entry name" value="THDP-binding"/>
</dbReference>
<keyword evidence="8" id="KW-1185">Reference proteome</keyword>
<dbReference type="PANTHER" id="PTHR23152:SF4">
    <property type="entry name" value="2-OXOADIPATE DEHYDROGENASE COMPLEX COMPONENT E1"/>
    <property type="match status" value="1"/>
</dbReference>
<evidence type="ECO:0000256" key="2">
    <source>
        <dbReference type="ARBA" id="ARBA00006936"/>
    </source>
</evidence>
<dbReference type="Pfam" id="PF00676">
    <property type="entry name" value="E1_dh"/>
    <property type="match status" value="1"/>
</dbReference>
<keyword evidence="3" id="KW-0809">Transit peptide</keyword>
<name>A0ABD1EPQ7_HYPHA</name>
<dbReference type="Gene3D" id="1.10.287.1150">
    <property type="entry name" value="TPP helical domain"/>
    <property type="match status" value="1"/>
</dbReference>